<dbReference type="Proteomes" id="UP000002350">
    <property type="component" value="Chromosome"/>
</dbReference>
<keyword evidence="2" id="KW-1185">Reference proteome</keyword>
<dbReference type="HOGENOM" id="CLU_3239570_0_0_6"/>
<sequence length="43" mass="4877">MRMALTTVNLTGRSYQNEVDLILNILNILKLSEGEHHNHSDGK</sequence>
<dbReference type="STRING" id="637905.SVI_3372"/>
<gene>
    <name evidence="1" type="ordered locus">SVI_3372</name>
</gene>
<organism evidence="1 2">
    <name type="scientific">Shewanella violacea (strain JCM 10179 / CIP 106290 / LMG 19151 / DSS12)</name>
    <dbReference type="NCBI Taxonomy" id="637905"/>
    <lineage>
        <taxon>Bacteria</taxon>
        <taxon>Pseudomonadati</taxon>
        <taxon>Pseudomonadota</taxon>
        <taxon>Gammaproteobacteria</taxon>
        <taxon>Alteromonadales</taxon>
        <taxon>Shewanellaceae</taxon>
        <taxon>Shewanella</taxon>
    </lineage>
</organism>
<dbReference type="KEGG" id="svo:SVI_3372"/>
<name>D4ZBE8_SHEVD</name>
<protein>
    <submittedName>
        <fullName evidence="1">Uncharacterized protein</fullName>
    </submittedName>
</protein>
<evidence type="ECO:0000313" key="2">
    <source>
        <dbReference type="Proteomes" id="UP000002350"/>
    </source>
</evidence>
<reference evidence="2" key="1">
    <citation type="journal article" date="2010" name="Mol. Biosyst.">
        <title>Complete genome sequence and comparative analysis of Shewanella violacea, a psychrophilic and piezophilic bacterium from deep sea floor sediments.</title>
        <authorList>
            <person name="Aono E."/>
            <person name="Baba T."/>
            <person name="Ara T."/>
            <person name="Nishi T."/>
            <person name="Nakamichi T."/>
            <person name="Inamoto E."/>
            <person name="Toyonaga H."/>
            <person name="Hasegawa M."/>
            <person name="Takai Y."/>
            <person name="Okumura Y."/>
            <person name="Baba M."/>
            <person name="Tomita M."/>
            <person name="Kato C."/>
            <person name="Oshima T."/>
            <person name="Nakasone K."/>
            <person name="Mori H."/>
        </authorList>
    </citation>
    <scope>NUCLEOTIDE SEQUENCE [LARGE SCALE GENOMIC DNA]</scope>
    <source>
        <strain evidence="2">JCM 10179 / CIP 106290 / LMG 19151 / DSS12</strain>
    </source>
</reference>
<dbReference type="AlphaFoldDB" id="D4ZBE8"/>
<accession>D4ZBE8</accession>
<evidence type="ECO:0000313" key="1">
    <source>
        <dbReference type="EMBL" id="BAJ03343.1"/>
    </source>
</evidence>
<proteinExistence type="predicted"/>
<dbReference type="EMBL" id="AP011177">
    <property type="protein sequence ID" value="BAJ03343.1"/>
    <property type="molecule type" value="Genomic_DNA"/>
</dbReference>